<organism evidence="2 3">
    <name type="scientific">Ophiophagus hannah</name>
    <name type="common">King cobra</name>
    <name type="synonym">Naja hannah</name>
    <dbReference type="NCBI Taxonomy" id="8665"/>
    <lineage>
        <taxon>Eukaryota</taxon>
        <taxon>Metazoa</taxon>
        <taxon>Chordata</taxon>
        <taxon>Craniata</taxon>
        <taxon>Vertebrata</taxon>
        <taxon>Euteleostomi</taxon>
        <taxon>Lepidosauria</taxon>
        <taxon>Squamata</taxon>
        <taxon>Bifurcata</taxon>
        <taxon>Unidentata</taxon>
        <taxon>Episquamata</taxon>
        <taxon>Toxicofera</taxon>
        <taxon>Serpentes</taxon>
        <taxon>Colubroidea</taxon>
        <taxon>Elapidae</taxon>
        <taxon>Elapinae</taxon>
        <taxon>Ophiophagus</taxon>
    </lineage>
</organism>
<feature type="compositionally biased region" description="Polar residues" evidence="1">
    <location>
        <begin position="136"/>
        <end position="150"/>
    </location>
</feature>
<accession>V8PFN5</accession>
<feature type="non-terminal residue" evidence="2">
    <location>
        <position position="1"/>
    </location>
</feature>
<feature type="region of interest" description="Disordered" evidence="1">
    <location>
        <begin position="1"/>
        <end position="22"/>
    </location>
</feature>
<dbReference type="Gene3D" id="3.20.20.140">
    <property type="entry name" value="Metal-dependent hydrolases"/>
    <property type="match status" value="1"/>
</dbReference>
<dbReference type="SUPFAM" id="SSF51556">
    <property type="entry name" value="Metallo-dependent hydrolases"/>
    <property type="match status" value="1"/>
</dbReference>
<evidence type="ECO:0000256" key="1">
    <source>
        <dbReference type="SAM" id="MobiDB-lite"/>
    </source>
</evidence>
<evidence type="ECO:0000313" key="3">
    <source>
        <dbReference type="Proteomes" id="UP000018936"/>
    </source>
</evidence>
<dbReference type="InterPro" id="IPR032466">
    <property type="entry name" value="Metal_Hydrolase"/>
</dbReference>
<feature type="region of interest" description="Disordered" evidence="1">
    <location>
        <begin position="89"/>
        <end position="108"/>
    </location>
</feature>
<feature type="region of interest" description="Disordered" evidence="1">
    <location>
        <begin position="263"/>
        <end position="291"/>
    </location>
</feature>
<dbReference type="OrthoDB" id="272271at2759"/>
<dbReference type="AlphaFoldDB" id="V8PFN5"/>
<sequence>MKRLQDNHQAQRGLRPRSGCRSHMMLPSWAMKHLQKTNQVQRAPRTLQLSSSSSCPSSSSSYLWVMKCLQDNHQAQRTLKVPQSFSSSSSLLLREHSGPRTPLPPPPPPICKPLSLLALMMFPSWVIKRLQDNHQAQRALSTPQSSSSFAPQTPLPPTTDDDPQSIQGPLMSTLSYLESPPLEEPLASRGLSPSQTDDKGVFATELSTEYQLVAETFQLSDEQIWALSSEAIDHVFAGGHTKMKLKERWRTRVSNLGHFKPGGLQLPEFPSQPSQDEAVQTQLADGRNTDL</sequence>
<feature type="region of interest" description="Disordered" evidence="1">
    <location>
        <begin position="136"/>
        <end position="169"/>
    </location>
</feature>
<proteinExistence type="predicted"/>
<dbReference type="Proteomes" id="UP000018936">
    <property type="component" value="Unassembled WGS sequence"/>
</dbReference>
<comment type="caution">
    <text evidence="2">The sequence shown here is derived from an EMBL/GenBank/DDBJ whole genome shotgun (WGS) entry which is preliminary data.</text>
</comment>
<evidence type="ECO:0000313" key="2">
    <source>
        <dbReference type="EMBL" id="ETE72692.1"/>
    </source>
</evidence>
<keyword evidence="3" id="KW-1185">Reference proteome</keyword>
<dbReference type="EMBL" id="AZIM01000190">
    <property type="protein sequence ID" value="ETE72692.1"/>
    <property type="molecule type" value="Genomic_DNA"/>
</dbReference>
<name>V8PFN5_OPHHA</name>
<gene>
    <name evidence="2" type="primary">ADAL</name>
    <name evidence="2" type="ORF">L345_01487</name>
</gene>
<feature type="compositionally biased region" description="Polar residues" evidence="1">
    <location>
        <begin position="271"/>
        <end position="283"/>
    </location>
</feature>
<reference evidence="2 3" key="1">
    <citation type="journal article" date="2013" name="Proc. Natl. Acad. Sci. U.S.A.">
        <title>The king cobra genome reveals dynamic gene evolution and adaptation in the snake venom system.</title>
        <authorList>
            <person name="Vonk F.J."/>
            <person name="Casewell N.R."/>
            <person name="Henkel C.V."/>
            <person name="Heimberg A.M."/>
            <person name="Jansen H.J."/>
            <person name="McCleary R.J."/>
            <person name="Kerkkamp H.M."/>
            <person name="Vos R.A."/>
            <person name="Guerreiro I."/>
            <person name="Calvete J.J."/>
            <person name="Wuster W."/>
            <person name="Woods A.E."/>
            <person name="Logan J.M."/>
            <person name="Harrison R.A."/>
            <person name="Castoe T.A."/>
            <person name="de Koning A.P."/>
            <person name="Pollock D.D."/>
            <person name="Yandell M."/>
            <person name="Calderon D."/>
            <person name="Renjifo C."/>
            <person name="Currier R.B."/>
            <person name="Salgado D."/>
            <person name="Pla D."/>
            <person name="Sanz L."/>
            <person name="Hyder A.S."/>
            <person name="Ribeiro J.M."/>
            <person name="Arntzen J.W."/>
            <person name="van den Thillart G.E."/>
            <person name="Boetzer M."/>
            <person name="Pirovano W."/>
            <person name="Dirks R.P."/>
            <person name="Spaink H.P."/>
            <person name="Duboule D."/>
            <person name="McGlinn E."/>
            <person name="Kini R.M."/>
            <person name="Richardson M.K."/>
        </authorList>
    </citation>
    <scope>NUCLEOTIDE SEQUENCE</scope>
    <source>
        <tissue evidence="2">Blood</tissue>
    </source>
</reference>
<protein>
    <submittedName>
        <fullName evidence="2">Adenosine deaminase-like protein</fullName>
    </submittedName>
</protein>